<comment type="caution">
    <text evidence="8">The sequence shown here is derived from an EMBL/GenBank/DDBJ whole genome shotgun (WGS) entry which is preliminary data.</text>
</comment>
<evidence type="ECO:0000256" key="2">
    <source>
        <dbReference type="ARBA" id="ARBA00008520"/>
    </source>
</evidence>
<evidence type="ECO:0000256" key="6">
    <source>
        <dbReference type="ARBA" id="ARBA00022729"/>
    </source>
</evidence>
<dbReference type="PANTHER" id="PTHR43649">
    <property type="entry name" value="ARABINOSE-BINDING PROTEIN-RELATED"/>
    <property type="match status" value="1"/>
</dbReference>
<evidence type="ECO:0000313" key="8">
    <source>
        <dbReference type="EMBL" id="RIY38900.1"/>
    </source>
</evidence>
<dbReference type="PANTHER" id="PTHR43649:SF31">
    <property type="entry name" value="SN-GLYCEROL-3-PHOSPHATE-BINDING PERIPLASMIC PROTEIN UGPB"/>
    <property type="match status" value="1"/>
</dbReference>
<proteinExistence type="inferred from homology"/>
<comment type="subcellular location">
    <subcellularLocation>
        <location evidence="1">Periplasm</location>
    </subcellularLocation>
</comment>
<dbReference type="Proteomes" id="UP000266206">
    <property type="component" value="Unassembled WGS sequence"/>
</dbReference>
<dbReference type="GO" id="GO:0042597">
    <property type="term" value="C:periplasmic space"/>
    <property type="evidence" value="ECO:0007669"/>
    <property type="project" value="UniProtKB-SubCell"/>
</dbReference>
<dbReference type="InterPro" id="IPR050490">
    <property type="entry name" value="Bact_solute-bd_prot1"/>
</dbReference>
<comment type="similarity">
    <text evidence="2">Belongs to the bacterial solute-binding protein 1 family.</text>
</comment>
<evidence type="ECO:0000256" key="3">
    <source>
        <dbReference type="ARBA" id="ARBA00011557"/>
    </source>
</evidence>
<dbReference type="Pfam" id="PF13416">
    <property type="entry name" value="SBP_bac_8"/>
    <property type="match status" value="1"/>
</dbReference>
<evidence type="ECO:0000313" key="9">
    <source>
        <dbReference type="Proteomes" id="UP000266206"/>
    </source>
</evidence>
<dbReference type="EMBL" id="NQYH01000026">
    <property type="protein sequence ID" value="RIY38900.1"/>
    <property type="molecule type" value="Genomic_DNA"/>
</dbReference>
<comment type="subunit">
    <text evidence="3">The complex is composed of two ATP-binding proteins (UgpC), two transmembrane proteins (UgpA and UgpE) and a solute-binding protein (UgpB).</text>
</comment>
<evidence type="ECO:0000256" key="5">
    <source>
        <dbReference type="ARBA" id="ARBA00022448"/>
    </source>
</evidence>
<keyword evidence="5" id="KW-0813">Transport</keyword>
<dbReference type="Gene3D" id="3.40.190.10">
    <property type="entry name" value="Periplasmic binding protein-like II"/>
    <property type="match status" value="2"/>
</dbReference>
<dbReference type="SUPFAM" id="SSF53850">
    <property type="entry name" value="Periplasmic binding protein-like II"/>
    <property type="match status" value="1"/>
</dbReference>
<name>A0A3A1YPL7_9BURK</name>
<evidence type="ECO:0000256" key="1">
    <source>
        <dbReference type="ARBA" id="ARBA00004418"/>
    </source>
</evidence>
<keyword evidence="6 7" id="KW-0732">Signal</keyword>
<feature type="signal peptide" evidence="7">
    <location>
        <begin position="1"/>
        <end position="35"/>
    </location>
</feature>
<protein>
    <recommendedName>
        <fullName evidence="4">sn-glycerol-3-phosphate-binding periplasmic protein UgpB</fullName>
    </recommendedName>
</protein>
<organism evidence="8 9">
    <name type="scientific">Neopusillimonas maritima</name>
    <dbReference type="NCBI Taxonomy" id="2026239"/>
    <lineage>
        <taxon>Bacteria</taxon>
        <taxon>Pseudomonadati</taxon>
        <taxon>Pseudomonadota</taxon>
        <taxon>Betaproteobacteria</taxon>
        <taxon>Burkholderiales</taxon>
        <taxon>Alcaligenaceae</taxon>
        <taxon>Neopusillimonas</taxon>
    </lineage>
</organism>
<gene>
    <name evidence="8" type="ORF">CJP73_16035</name>
</gene>
<dbReference type="InterPro" id="IPR006059">
    <property type="entry name" value="SBP"/>
</dbReference>
<sequence length="444" mass="49902">MHCMKLHAFERTPRLLRTRLAAMLVSVLGFGAAQAATDVQVWVSLIPHNQAVFDDLVDDFNSEQSEVRVEIKTFNTSREIEPALLERVRDKQKTPHLVQIDDNRNPEALAAQKHIAPLHTLLAKYPIKHAQWFVAPQNLSMRDARGRLLAFPYMIDVPVMFYNIRAFEKAGMSPAVPQRSWYGLQEQLVDLANKATRNCPAITDQSVSVNLENLAAVNNQFFTSADNGTKAQSAAFTFDTTFVRHLSLMIAWVRSELLVDPEPNVFAPDLFAADECSVLWSESSNIGRFIELDTLKFGLTGLPYYPQVTKTPGSPFLDGTGLWATSGHTDEEHKATVKFLAWLAEPDNAARWYQETGFLPLTKQAFEQTGEGYYKDHGIEPWRELVAVYAKPPSETGRGFKIKNYPQIREMFHKKLDEALGGQYPAVTALTTAKSEASRIMQGK</sequence>
<evidence type="ECO:0000256" key="4">
    <source>
        <dbReference type="ARBA" id="ARBA00017470"/>
    </source>
</evidence>
<reference evidence="8 9" key="1">
    <citation type="submission" date="2017-08" db="EMBL/GenBank/DDBJ databases">
        <title>Pusillimonas indicus sp. nov., a member of the family Alcaligenaceae isolated from surface seawater.</title>
        <authorList>
            <person name="Li J."/>
        </authorList>
    </citation>
    <scope>NUCLEOTIDE SEQUENCE [LARGE SCALE GENOMIC DNA]</scope>
    <source>
        <strain evidence="8 9">L52-1-41</strain>
    </source>
</reference>
<dbReference type="AlphaFoldDB" id="A0A3A1YPL7"/>
<accession>A0A3A1YPL7</accession>
<evidence type="ECO:0000256" key="7">
    <source>
        <dbReference type="SAM" id="SignalP"/>
    </source>
</evidence>
<feature type="chain" id="PRO_5017311560" description="sn-glycerol-3-phosphate-binding periplasmic protein UgpB" evidence="7">
    <location>
        <begin position="36"/>
        <end position="444"/>
    </location>
</feature>